<name>A0A1L9N9H3_ASPTC</name>
<proteinExistence type="predicted"/>
<reference evidence="2" key="1">
    <citation type="journal article" date="2017" name="Genome Biol.">
        <title>Comparative genomics reveals high biological diversity and specific adaptations in the industrially and medically important fungal genus Aspergillus.</title>
        <authorList>
            <person name="de Vries R.P."/>
            <person name="Riley R."/>
            <person name="Wiebenga A."/>
            <person name="Aguilar-Osorio G."/>
            <person name="Amillis S."/>
            <person name="Uchima C.A."/>
            <person name="Anderluh G."/>
            <person name="Asadollahi M."/>
            <person name="Askin M."/>
            <person name="Barry K."/>
            <person name="Battaglia E."/>
            <person name="Bayram O."/>
            <person name="Benocci T."/>
            <person name="Braus-Stromeyer S.A."/>
            <person name="Caldana C."/>
            <person name="Canovas D."/>
            <person name="Cerqueira G.C."/>
            <person name="Chen F."/>
            <person name="Chen W."/>
            <person name="Choi C."/>
            <person name="Clum A."/>
            <person name="Dos Santos R.A."/>
            <person name="Damasio A.R."/>
            <person name="Diallinas G."/>
            <person name="Emri T."/>
            <person name="Fekete E."/>
            <person name="Flipphi M."/>
            <person name="Freyberg S."/>
            <person name="Gallo A."/>
            <person name="Gournas C."/>
            <person name="Habgood R."/>
            <person name="Hainaut M."/>
            <person name="Harispe M.L."/>
            <person name="Henrissat B."/>
            <person name="Hilden K.S."/>
            <person name="Hope R."/>
            <person name="Hossain A."/>
            <person name="Karabika E."/>
            <person name="Karaffa L."/>
            <person name="Karanyi Z."/>
            <person name="Krasevec N."/>
            <person name="Kuo A."/>
            <person name="Kusch H."/>
            <person name="LaButti K."/>
            <person name="Lagendijk E.L."/>
            <person name="Lapidus A."/>
            <person name="Levasseur A."/>
            <person name="Lindquist E."/>
            <person name="Lipzen A."/>
            <person name="Logrieco A.F."/>
            <person name="MacCabe A."/>
            <person name="Maekelae M.R."/>
            <person name="Malavazi I."/>
            <person name="Melin P."/>
            <person name="Meyer V."/>
            <person name="Mielnichuk N."/>
            <person name="Miskei M."/>
            <person name="Molnar A.P."/>
            <person name="Mule G."/>
            <person name="Ngan C.Y."/>
            <person name="Orejas M."/>
            <person name="Orosz E."/>
            <person name="Ouedraogo J.P."/>
            <person name="Overkamp K.M."/>
            <person name="Park H.-S."/>
            <person name="Perrone G."/>
            <person name="Piumi F."/>
            <person name="Punt P.J."/>
            <person name="Ram A.F."/>
            <person name="Ramon A."/>
            <person name="Rauscher S."/>
            <person name="Record E."/>
            <person name="Riano-Pachon D.M."/>
            <person name="Robert V."/>
            <person name="Roehrig J."/>
            <person name="Ruller R."/>
            <person name="Salamov A."/>
            <person name="Salih N.S."/>
            <person name="Samson R.A."/>
            <person name="Sandor E."/>
            <person name="Sanguinetti M."/>
            <person name="Schuetze T."/>
            <person name="Sepcic K."/>
            <person name="Shelest E."/>
            <person name="Sherlock G."/>
            <person name="Sophianopoulou V."/>
            <person name="Squina F.M."/>
            <person name="Sun H."/>
            <person name="Susca A."/>
            <person name="Todd R.B."/>
            <person name="Tsang A."/>
            <person name="Unkles S.E."/>
            <person name="van de Wiele N."/>
            <person name="van Rossen-Uffink D."/>
            <person name="Oliveira J.V."/>
            <person name="Vesth T.C."/>
            <person name="Visser J."/>
            <person name="Yu J.-H."/>
            <person name="Zhou M."/>
            <person name="Andersen M.R."/>
            <person name="Archer D.B."/>
            <person name="Baker S.E."/>
            <person name="Benoit I."/>
            <person name="Brakhage A.A."/>
            <person name="Braus G.H."/>
            <person name="Fischer R."/>
            <person name="Frisvad J.C."/>
            <person name="Goldman G.H."/>
            <person name="Houbraken J."/>
            <person name="Oakley B."/>
            <person name="Pocsi I."/>
            <person name="Scazzocchio C."/>
            <person name="Seiboth B."/>
            <person name="vanKuyk P.A."/>
            <person name="Wortman J."/>
            <person name="Dyer P.S."/>
            <person name="Grigoriev I.V."/>
        </authorList>
    </citation>
    <scope>NUCLEOTIDE SEQUENCE [LARGE SCALE GENOMIC DNA]</scope>
    <source>
        <strain evidence="2">CBS 134.48</strain>
    </source>
</reference>
<dbReference type="EMBL" id="KV878198">
    <property type="protein sequence ID" value="OJI85764.1"/>
    <property type="molecule type" value="Genomic_DNA"/>
</dbReference>
<protein>
    <recommendedName>
        <fullName evidence="3">F-box domain-containing protein</fullName>
    </recommendedName>
</protein>
<gene>
    <name evidence="1" type="ORF">ASPTUDRAFT_29384</name>
</gene>
<evidence type="ECO:0000313" key="2">
    <source>
        <dbReference type="Proteomes" id="UP000184304"/>
    </source>
</evidence>
<dbReference type="Proteomes" id="UP000184304">
    <property type="component" value="Unassembled WGS sequence"/>
</dbReference>
<evidence type="ECO:0008006" key="3">
    <source>
        <dbReference type="Google" id="ProtNLM"/>
    </source>
</evidence>
<organism evidence="1 2">
    <name type="scientific">Aspergillus tubingensis (strain CBS 134.48)</name>
    <dbReference type="NCBI Taxonomy" id="767770"/>
    <lineage>
        <taxon>Eukaryota</taxon>
        <taxon>Fungi</taxon>
        <taxon>Dikarya</taxon>
        <taxon>Ascomycota</taxon>
        <taxon>Pezizomycotina</taxon>
        <taxon>Eurotiomycetes</taxon>
        <taxon>Eurotiomycetidae</taxon>
        <taxon>Eurotiales</taxon>
        <taxon>Aspergillaceae</taxon>
        <taxon>Aspergillus</taxon>
        <taxon>Aspergillus subgen. Circumdati</taxon>
    </lineage>
</organism>
<sequence>MDRLPTEILEMIGTFVDDKPTQRALTEASVKFHTVFTPRLYFSITLPSIWTPVHFDLIRRLCSSPELASLVHHFAFRIRGYDTYGEDKLPPRRKEYKPFIDELVAALCELGCDEWVWWDGLESLHKDAWACATLIKLTRLTRLKVALENYDISNLTETYLARIWRLAALRPQPTVHAAPFQYLKDIFLFQNRSQFSAQTFLTSQHILYPLCFPALNHVSLCGDFDYWDYEKDLEKCLSHDKFMTINCPVKEVTIWPSEYCNKIIKWFRESVNLERLNLVISQVEREIPKITVSDYSRQGLLMVKDTLKSLSVQLDERLRQGLRERGPECYRLKMSIFRLSSLKDLCALEHLSIPHVNLTGLPDQRTYEGHPNSFIDHFPASLKTLRITDIGFHPITALLLDVVGIVKERTSMPSLESVSLVLKKNRLEAYLLRWCLLFNGIGCITTPR</sequence>
<dbReference type="OMA" id="TYLARIW"/>
<evidence type="ECO:0000313" key="1">
    <source>
        <dbReference type="EMBL" id="OJI85764.1"/>
    </source>
</evidence>
<accession>A0A1L9N9H3</accession>
<dbReference type="OrthoDB" id="4463088at2759"/>
<dbReference type="VEuPathDB" id="FungiDB:ASPTUDRAFT_29384"/>
<keyword evidence="2" id="KW-1185">Reference proteome</keyword>
<dbReference type="AlphaFoldDB" id="A0A1L9N9H3"/>